<evidence type="ECO:0000313" key="10">
    <source>
        <dbReference type="Proteomes" id="UP000799440"/>
    </source>
</evidence>
<evidence type="ECO:0000256" key="4">
    <source>
        <dbReference type="ARBA" id="ARBA00023125"/>
    </source>
</evidence>
<feature type="domain" description="Zn(2)-C6 fungal-type" evidence="8">
    <location>
        <begin position="20"/>
        <end position="52"/>
    </location>
</feature>
<dbReference type="InterPro" id="IPR007219">
    <property type="entry name" value="XnlR_reg_dom"/>
</dbReference>
<dbReference type="InterPro" id="IPR001138">
    <property type="entry name" value="Zn2Cys6_DnaBD"/>
</dbReference>
<evidence type="ECO:0000256" key="6">
    <source>
        <dbReference type="ARBA" id="ARBA00023242"/>
    </source>
</evidence>
<dbReference type="GO" id="GO:0008270">
    <property type="term" value="F:zinc ion binding"/>
    <property type="evidence" value="ECO:0007669"/>
    <property type="project" value="InterPro"/>
</dbReference>
<dbReference type="CDD" id="cd12148">
    <property type="entry name" value="fungal_TF_MHR"/>
    <property type="match status" value="1"/>
</dbReference>
<dbReference type="Gene3D" id="4.10.240.10">
    <property type="entry name" value="Zn(2)-C6 fungal-type DNA-binding domain"/>
    <property type="match status" value="1"/>
</dbReference>
<accession>A0A6A6V108</accession>
<dbReference type="CDD" id="cd00067">
    <property type="entry name" value="GAL4"/>
    <property type="match status" value="1"/>
</dbReference>
<dbReference type="AlphaFoldDB" id="A0A6A6V108"/>
<evidence type="ECO:0000313" key="9">
    <source>
        <dbReference type="EMBL" id="KAF2743330.1"/>
    </source>
</evidence>
<evidence type="ECO:0000259" key="8">
    <source>
        <dbReference type="PROSITE" id="PS50048"/>
    </source>
</evidence>
<dbReference type="EMBL" id="MU006598">
    <property type="protein sequence ID" value="KAF2743330.1"/>
    <property type="molecule type" value="Genomic_DNA"/>
</dbReference>
<keyword evidence="10" id="KW-1185">Reference proteome</keyword>
<dbReference type="GO" id="GO:0005634">
    <property type="term" value="C:nucleus"/>
    <property type="evidence" value="ECO:0007669"/>
    <property type="project" value="UniProtKB-SubCell"/>
</dbReference>
<evidence type="ECO:0000256" key="1">
    <source>
        <dbReference type="ARBA" id="ARBA00004123"/>
    </source>
</evidence>
<evidence type="ECO:0000256" key="5">
    <source>
        <dbReference type="ARBA" id="ARBA00023163"/>
    </source>
</evidence>
<dbReference type="PANTHER" id="PTHR31845">
    <property type="entry name" value="FINGER DOMAIN PROTEIN, PUTATIVE-RELATED"/>
    <property type="match status" value="1"/>
</dbReference>
<dbReference type="InterPro" id="IPR051089">
    <property type="entry name" value="prtT"/>
</dbReference>
<dbReference type="PROSITE" id="PS50048">
    <property type="entry name" value="ZN2_CY6_FUNGAL_2"/>
    <property type="match status" value="1"/>
</dbReference>
<dbReference type="SMART" id="SM00066">
    <property type="entry name" value="GAL4"/>
    <property type="match status" value="1"/>
</dbReference>
<dbReference type="OrthoDB" id="5424793at2759"/>
<dbReference type="SUPFAM" id="SSF57701">
    <property type="entry name" value="Zn2/Cys6 DNA-binding domain"/>
    <property type="match status" value="1"/>
</dbReference>
<keyword evidence="6" id="KW-0539">Nucleus</keyword>
<evidence type="ECO:0000256" key="7">
    <source>
        <dbReference type="SAM" id="MobiDB-lite"/>
    </source>
</evidence>
<dbReference type="GO" id="GO:0000976">
    <property type="term" value="F:transcription cis-regulatory region binding"/>
    <property type="evidence" value="ECO:0007669"/>
    <property type="project" value="TreeGrafter"/>
</dbReference>
<keyword evidence="4" id="KW-0238">DNA-binding</keyword>
<feature type="region of interest" description="Disordered" evidence="7">
    <location>
        <begin position="153"/>
        <end position="175"/>
    </location>
</feature>
<name>A0A6A6V108_9PLEO</name>
<dbReference type="GO" id="GO:0000981">
    <property type="term" value="F:DNA-binding transcription factor activity, RNA polymerase II-specific"/>
    <property type="evidence" value="ECO:0007669"/>
    <property type="project" value="InterPro"/>
</dbReference>
<sequence length="696" mass="78336">MEEIENPPGERSVQSRTTQACQRCRTLKTRCLPSDRSGVCQRCLHASRDCIWAEAPRKPRRGRGPSRISQVEQKIDGLVATLVNPVAVRTAPALSPPDESNENAAAAANQPPRKHAPGSWIPVAQSYEHQVAEVETNDELDNQLLEGIREIHSFPPSQPELNLPPGQIFNAHAPNESPIDNEELQRLVVSGEAEVLLNQYRNMAKSCPFVPISSGITARDLNASDPFLLLAILTVTSFRKPKQMRAFDKQYRTELANRTIIRPRRTVSLLQSLLVYLSWYHFVFSHKTQQIYTLVQLAVGLVHELGIYQEKNTAVLTVLRSTPRPPSAKQLKERQRAFLGCYYLSSAVSAGIMKPNLLRYSEYMGKCAQSLRNEPEYSSDRVISRLIGLRRIDDQVHDAFLAGEVAHLPITDSRIHYNLGMIESQLQDWNNDRDADDDNRTLDLTYAFTDMQLHLVGLRPIPPESLPYVQTSMQLSALVSILEAGKRYLDTLISFPASEYHLISFPEWQRLPHVVVNISRLCIPNESYAAVQWDAKAAQERVRLDLYLESLCYRMQSLTTFSFDKSKGTPLDFWQVMHMIMDLTRAWYCRKISGKKTATPAQQQTTPDNLPTPNTMPSCPGSINGAMDSNVLAQEPAGFEFQNSAMDTSGMEAQTRRDPLGFMRSPDFDMDAFLDLGLWGPESYHGMGFGGGFPEL</sequence>
<feature type="region of interest" description="Disordered" evidence="7">
    <location>
        <begin position="91"/>
        <end position="119"/>
    </location>
</feature>
<dbReference type="Proteomes" id="UP000799440">
    <property type="component" value="Unassembled WGS sequence"/>
</dbReference>
<keyword evidence="2" id="KW-0479">Metal-binding</keyword>
<dbReference type="InterPro" id="IPR036864">
    <property type="entry name" value="Zn2-C6_fun-type_DNA-bd_sf"/>
</dbReference>
<dbReference type="Pfam" id="PF04082">
    <property type="entry name" value="Fungal_trans"/>
    <property type="match status" value="1"/>
</dbReference>
<proteinExistence type="predicted"/>
<dbReference type="PROSITE" id="PS00463">
    <property type="entry name" value="ZN2_CY6_FUNGAL_1"/>
    <property type="match status" value="1"/>
</dbReference>
<comment type="subcellular location">
    <subcellularLocation>
        <location evidence="1">Nucleus</location>
    </subcellularLocation>
</comment>
<keyword evidence="5" id="KW-0804">Transcription</keyword>
<reference evidence="9" key="1">
    <citation type="journal article" date="2020" name="Stud. Mycol.">
        <title>101 Dothideomycetes genomes: a test case for predicting lifestyles and emergence of pathogens.</title>
        <authorList>
            <person name="Haridas S."/>
            <person name="Albert R."/>
            <person name="Binder M."/>
            <person name="Bloem J."/>
            <person name="Labutti K."/>
            <person name="Salamov A."/>
            <person name="Andreopoulos B."/>
            <person name="Baker S."/>
            <person name="Barry K."/>
            <person name="Bills G."/>
            <person name="Bluhm B."/>
            <person name="Cannon C."/>
            <person name="Castanera R."/>
            <person name="Culley D."/>
            <person name="Daum C."/>
            <person name="Ezra D."/>
            <person name="Gonzalez J."/>
            <person name="Henrissat B."/>
            <person name="Kuo A."/>
            <person name="Liang C."/>
            <person name="Lipzen A."/>
            <person name="Lutzoni F."/>
            <person name="Magnuson J."/>
            <person name="Mondo S."/>
            <person name="Nolan M."/>
            <person name="Ohm R."/>
            <person name="Pangilinan J."/>
            <person name="Park H.-J."/>
            <person name="Ramirez L."/>
            <person name="Alfaro M."/>
            <person name="Sun H."/>
            <person name="Tritt A."/>
            <person name="Yoshinaga Y."/>
            <person name="Zwiers L.-H."/>
            <person name="Turgeon B."/>
            <person name="Goodwin S."/>
            <person name="Spatafora J."/>
            <person name="Crous P."/>
            <person name="Grigoriev I."/>
        </authorList>
    </citation>
    <scope>NUCLEOTIDE SEQUENCE</scope>
    <source>
        <strain evidence="9">CBS 119925</strain>
    </source>
</reference>
<evidence type="ECO:0000256" key="3">
    <source>
        <dbReference type="ARBA" id="ARBA00023015"/>
    </source>
</evidence>
<gene>
    <name evidence="9" type="ORF">M011DRAFT_431426</name>
</gene>
<dbReference type="GO" id="GO:0006351">
    <property type="term" value="P:DNA-templated transcription"/>
    <property type="evidence" value="ECO:0007669"/>
    <property type="project" value="InterPro"/>
</dbReference>
<organism evidence="9 10">
    <name type="scientific">Sporormia fimetaria CBS 119925</name>
    <dbReference type="NCBI Taxonomy" id="1340428"/>
    <lineage>
        <taxon>Eukaryota</taxon>
        <taxon>Fungi</taxon>
        <taxon>Dikarya</taxon>
        <taxon>Ascomycota</taxon>
        <taxon>Pezizomycotina</taxon>
        <taxon>Dothideomycetes</taxon>
        <taxon>Pleosporomycetidae</taxon>
        <taxon>Pleosporales</taxon>
        <taxon>Sporormiaceae</taxon>
        <taxon>Sporormia</taxon>
    </lineage>
</organism>
<dbReference type="PANTHER" id="PTHR31845:SF10">
    <property type="entry name" value="ZN(II)2CYS6 TRANSCRIPTION FACTOR (EUROFUNG)"/>
    <property type="match status" value="1"/>
</dbReference>
<keyword evidence="3" id="KW-0805">Transcription regulation</keyword>
<evidence type="ECO:0000256" key="2">
    <source>
        <dbReference type="ARBA" id="ARBA00022723"/>
    </source>
</evidence>
<protein>
    <recommendedName>
        <fullName evidence="8">Zn(2)-C6 fungal-type domain-containing protein</fullName>
    </recommendedName>
</protein>